<feature type="compositionally biased region" description="Low complexity" evidence="1">
    <location>
        <begin position="25"/>
        <end position="34"/>
    </location>
</feature>
<gene>
    <name evidence="3" type="ORF">AERYTH_04225</name>
</gene>
<evidence type="ECO:0000256" key="2">
    <source>
        <dbReference type="SAM" id="SignalP"/>
    </source>
</evidence>
<dbReference type="OrthoDB" id="3783284at2"/>
<evidence type="ECO:0000313" key="4">
    <source>
        <dbReference type="Proteomes" id="UP000067689"/>
    </source>
</evidence>
<proteinExistence type="predicted"/>
<keyword evidence="4" id="KW-1185">Reference proteome</keyword>
<name>A0A0U4C6Z8_9ACTN</name>
<dbReference type="KEGG" id="aer:AERYTH_04225"/>
<dbReference type="EMBL" id="CP011502">
    <property type="protein sequence ID" value="ALX03963.1"/>
    <property type="molecule type" value="Genomic_DNA"/>
</dbReference>
<accession>A0A0U4C6Z8</accession>
<protein>
    <submittedName>
        <fullName evidence="3">Uncharacterized protein</fullName>
    </submittedName>
</protein>
<evidence type="ECO:0000256" key="1">
    <source>
        <dbReference type="SAM" id="MobiDB-lite"/>
    </source>
</evidence>
<dbReference type="RefSeq" id="WP_067855075.1">
    <property type="nucleotide sequence ID" value="NZ_CP011502.1"/>
</dbReference>
<sequence length="181" mass="18118">MAVGILAGLALLAALLVPMGGSGASGRDAAAADDQGVERPGLSRSTPSPSMSAAASDPDAEPKGLAPRSVTGLQEPAGLPGSGGSFSVRARRITLSATSSEPIGVVGYLVPTSRDRPSGTVTGVGTSWSMSTLVYGRPDYAQMFMQAGPSGATITCTITVDGRVTEQRSSAGPYGQLFCQG</sequence>
<dbReference type="Proteomes" id="UP000067689">
    <property type="component" value="Chromosome"/>
</dbReference>
<evidence type="ECO:0000313" key="3">
    <source>
        <dbReference type="EMBL" id="ALX03963.1"/>
    </source>
</evidence>
<feature type="signal peptide" evidence="2">
    <location>
        <begin position="1"/>
        <end position="24"/>
    </location>
</feature>
<dbReference type="PATRIC" id="fig|2041.4.peg.884"/>
<organism evidence="3 4">
    <name type="scientific">Aeromicrobium erythreum</name>
    <dbReference type="NCBI Taxonomy" id="2041"/>
    <lineage>
        <taxon>Bacteria</taxon>
        <taxon>Bacillati</taxon>
        <taxon>Actinomycetota</taxon>
        <taxon>Actinomycetes</taxon>
        <taxon>Propionibacteriales</taxon>
        <taxon>Nocardioidaceae</taxon>
        <taxon>Aeromicrobium</taxon>
    </lineage>
</organism>
<keyword evidence="2" id="KW-0732">Signal</keyword>
<dbReference type="Gene3D" id="2.60.40.2880">
    <property type="entry name" value="MmpS1-5, C-terminal soluble domain"/>
    <property type="match status" value="1"/>
</dbReference>
<dbReference type="STRING" id="2041.AERYTH_04225"/>
<feature type="region of interest" description="Disordered" evidence="1">
    <location>
        <begin position="22"/>
        <end position="85"/>
    </location>
</feature>
<feature type="chain" id="PRO_5006847640" evidence="2">
    <location>
        <begin position="25"/>
        <end position="181"/>
    </location>
</feature>
<dbReference type="AlphaFoldDB" id="A0A0U4C6Z8"/>
<reference evidence="3 4" key="1">
    <citation type="journal article" date="1991" name="Int. J. Syst. Bacteriol.">
        <title>Description of the erythromycin-producing bacterium Arthrobacter sp. strain NRRL B-3381 as Aeromicrobium erythreum gen. nov., sp. nov.</title>
        <authorList>
            <person name="Miller E.S."/>
            <person name="Woese C.R."/>
            <person name="Brenner S."/>
        </authorList>
    </citation>
    <scope>NUCLEOTIDE SEQUENCE [LARGE SCALE GENOMIC DNA]</scope>
    <source>
        <strain evidence="3 4">AR18</strain>
    </source>
</reference>
<dbReference type="InterPro" id="IPR038468">
    <property type="entry name" value="MmpS_C"/>
</dbReference>
<feature type="compositionally biased region" description="Low complexity" evidence="1">
    <location>
        <begin position="47"/>
        <end position="57"/>
    </location>
</feature>